<gene>
    <name evidence="2" type="ORF">AUJ95_03865</name>
</gene>
<dbReference type="Pfam" id="PF02498">
    <property type="entry name" value="Bro-N"/>
    <property type="match status" value="1"/>
</dbReference>
<organism evidence="2 3">
    <name type="scientific">Candidatus Desantisbacteria bacterium CG2_30_40_21</name>
    <dbReference type="NCBI Taxonomy" id="1817895"/>
    <lineage>
        <taxon>Bacteria</taxon>
        <taxon>Candidatus Desantisiibacteriota</taxon>
    </lineage>
</organism>
<dbReference type="SMART" id="SM01040">
    <property type="entry name" value="Bro-N"/>
    <property type="match status" value="1"/>
</dbReference>
<feature type="domain" description="Bro-N" evidence="1">
    <location>
        <begin position="14"/>
        <end position="116"/>
    </location>
</feature>
<reference evidence="2 3" key="1">
    <citation type="journal article" date="2016" name="Environ. Microbiol.">
        <title>Genomic resolution of a cold subsurface aquifer community provides metabolic insights for novel microbes adapted to high CO concentrations.</title>
        <authorList>
            <person name="Probst A.J."/>
            <person name="Castelle C.J."/>
            <person name="Singh A."/>
            <person name="Brown C.T."/>
            <person name="Anantharaman K."/>
            <person name="Sharon I."/>
            <person name="Hug L.A."/>
            <person name="Burstein D."/>
            <person name="Emerson J.B."/>
            <person name="Thomas B.C."/>
            <person name="Banfield J.F."/>
        </authorList>
    </citation>
    <scope>NUCLEOTIDE SEQUENCE [LARGE SCALE GENOMIC DNA]</scope>
    <source>
        <strain evidence="2">CG2_30_40_21</strain>
    </source>
</reference>
<accession>A0A1J5E0C9</accession>
<proteinExistence type="predicted"/>
<sequence length="287" mass="33407">MNKEQALAIFEDYKIRRIYDEKSEMWFFSVVDVVAALIQQPDYQAARNYWKVLKNRLRKEGSESVTKCNRLKLEATDGKKYMTDVANPETLLRLIQSVPSPKAEPIKLWLAKVGYERIQDMSDPARSLDRARDYWKQHGRSEKWIQQRMMGQETRNKLTDYWKEHDIKEQDEYAILTNIIHQEWSGVSIKKHKEIKELKTQNLRDHMSEAELIFTALAEFSTRQIAESVDATGMIENAKAGKKGGNIAKKARFELEQKTGKSVVTGENFLPPAPAHLNKKLREHLDE</sequence>
<dbReference type="InterPro" id="IPR003497">
    <property type="entry name" value="BRO_N_domain"/>
</dbReference>
<dbReference type="EMBL" id="MNYI01000095">
    <property type="protein sequence ID" value="OIP41075.1"/>
    <property type="molecule type" value="Genomic_DNA"/>
</dbReference>
<dbReference type="STRING" id="1817895.AUJ95_03865"/>
<dbReference type="Proteomes" id="UP000183085">
    <property type="component" value="Unassembled WGS sequence"/>
</dbReference>
<name>A0A1J5E0C9_9BACT</name>
<comment type="caution">
    <text evidence="2">The sequence shown here is derived from an EMBL/GenBank/DDBJ whole genome shotgun (WGS) entry which is preliminary data.</text>
</comment>
<evidence type="ECO:0000259" key="1">
    <source>
        <dbReference type="SMART" id="SM01040"/>
    </source>
</evidence>
<evidence type="ECO:0000313" key="3">
    <source>
        <dbReference type="Proteomes" id="UP000183085"/>
    </source>
</evidence>
<protein>
    <recommendedName>
        <fullName evidence="1">Bro-N domain-containing protein</fullName>
    </recommendedName>
</protein>
<dbReference type="AlphaFoldDB" id="A0A1J5E0C9"/>
<evidence type="ECO:0000313" key="2">
    <source>
        <dbReference type="EMBL" id="OIP41075.1"/>
    </source>
</evidence>